<organism evidence="2 3">
    <name type="scientific">Rotaria sordida</name>
    <dbReference type="NCBI Taxonomy" id="392033"/>
    <lineage>
        <taxon>Eukaryota</taxon>
        <taxon>Metazoa</taxon>
        <taxon>Spiralia</taxon>
        <taxon>Gnathifera</taxon>
        <taxon>Rotifera</taxon>
        <taxon>Eurotatoria</taxon>
        <taxon>Bdelloidea</taxon>
        <taxon>Philodinida</taxon>
        <taxon>Philodinidae</taxon>
        <taxon>Rotaria</taxon>
    </lineage>
</organism>
<name>A0A820H438_9BILA</name>
<gene>
    <name evidence="2" type="ORF">OTI717_LOCUS41634</name>
</gene>
<feature type="non-terminal residue" evidence="2">
    <location>
        <position position="1"/>
    </location>
</feature>
<feature type="region of interest" description="Disordered" evidence="1">
    <location>
        <begin position="1"/>
        <end position="27"/>
    </location>
</feature>
<reference evidence="2" key="1">
    <citation type="submission" date="2021-02" db="EMBL/GenBank/DDBJ databases">
        <authorList>
            <person name="Nowell W R."/>
        </authorList>
    </citation>
    <scope>NUCLEOTIDE SEQUENCE</scope>
</reference>
<comment type="caution">
    <text evidence="2">The sequence shown here is derived from an EMBL/GenBank/DDBJ whole genome shotgun (WGS) entry which is preliminary data.</text>
</comment>
<sequence>LEEDPFADAEDEEEEFTIGRRRRRSTG</sequence>
<evidence type="ECO:0000313" key="2">
    <source>
        <dbReference type="EMBL" id="CAF4287676.1"/>
    </source>
</evidence>
<evidence type="ECO:0000313" key="3">
    <source>
        <dbReference type="Proteomes" id="UP000663823"/>
    </source>
</evidence>
<feature type="compositionally biased region" description="Acidic residues" evidence="1">
    <location>
        <begin position="1"/>
        <end position="16"/>
    </location>
</feature>
<accession>A0A820H438</accession>
<dbReference type="Proteomes" id="UP000663823">
    <property type="component" value="Unassembled WGS sequence"/>
</dbReference>
<proteinExistence type="predicted"/>
<protein>
    <submittedName>
        <fullName evidence="2">Uncharacterized protein</fullName>
    </submittedName>
</protein>
<dbReference type="AlphaFoldDB" id="A0A820H438"/>
<evidence type="ECO:0000256" key="1">
    <source>
        <dbReference type="SAM" id="MobiDB-lite"/>
    </source>
</evidence>
<dbReference type="EMBL" id="CAJOAX010042994">
    <property type="protein sequence ID" value="CAF4287676.1"/>
    <property type="molecule type" value="Genomic_DNA"/>
</dbReference>